<dbReference type="Proteomes" id="UP000593567">
    <property type="component" value="Unassembled WGS sequence"/>
</dbReference>
<feature type="region of interest" description="Disordered" evidence="1">
    <location>
        <begin position="107"/>
        <end position="129"/>
    </location>
</feature>
<keyword evidence="3" id="KW-1185">Reference proteome</keyword>
<feature type="compositionally biased region" description="Basic residues" evidence="1">
    <location>
        <begin position="120"/>
        <end position="129"/>
    </location>
</feature>
<organism evidence="2 3">
    <name type="scientific">Bugula neritina</name>
    <name type="common">Brown bryozoan</name>
    <name type="synonym">Sertularia neritina</name>
    <dbReference type="NCBI Taxonomy" id="10212"/>
    <lineage>
        <taxon>Eukaryota</taxon>
        <taxon>Metazoa</taxon>
        <taxon>Spiralia</taxon>
        <taxon>Lophotrochozoa</taxon>
        <taxon>Bryozoa</taxon>
        <taxon>Gymnolaemata</taxon>
        <taxon>Cheilostomatida</taxon>
        <taxon>Flustrina</taxon>
        <taxon>Buguloidea</taxon>
        <taxon>Bugulidae</taxon>
        <taxon>Bugula</taxon>
    </lineage>
</organism>
<accession>A0A7J7KIC9</accession>
<name>A0A7J7KIC9_BUGNE</name>
<evidence type="ECO:0000256" key="1">
    <source>
        <dbReference type="SAM" id="MobiDB-lite"/>
    </source>
</evidence>
<evidence type="ECO:0000313" key="3">
    <source>
        <dbReference type="Proteomes" id="UP000593567"/>
    </source>
</evidence>
<comment type="caution">
    <text evidence="2">The sequence shown here is derived from an EMBL/GenBank/DDBJ whole genome shotgun (WGS) entry which is preliminary data.</text>
</comment>
<sequence length="129" mass="14706">MVHLSKAISGNKFNRESKQKRISAVTAGIVNKILDTQLPDTMKSMSPRRITGLNSHNGYMLPTIEHIKEVSYDRYKMSADPIDSLSQQAAKVETPEYICFINHSDSDKNEKSYKHNGVWKGRRKKARLV</sequence>
<dbReference type="EMBL" id="VXIV02000606">
    <property type="protein sequence ID" value="KAF6037216.1"/>
    <property type="molecule type" value="Genomic_DNA"/>
</dbReference>
<evidence type="ECO:0000313" key="2">
    <source>
        <dbReference type="EMBL" id="KAF6037216.1"/>
    </source>
</evidence>
<protein>
    <submittedName>
        <fullName evidence="2">Uncharacterized protein</fullName>
    </submittedName>
</protein>
<reference evidence="2" key="1">
    <citation type="submission" date="2020-06" db="EMBL/GenBank/DDBJ databases">
        <title>Draft genome of Bugula neritina, a colonial animal packing powerful symbionts and potential medicines.</title>
        <authorList>
            <person name="Rayko M."/>
        </authorList>
    </citation>
    <scope>NUCLEOTIDE SEQUENCE [LARGE SCALE GENOMIC DNA]</scope>
    <source>
        <strain evidence="2">Kwan_BN1</strain>
    </source>
</reference>
<dbReference type="AlphaFoldDB" id="A0A7J7KIC9"/>
<proteinExistence type="predicted"/>
<gene>
    <name evidence="2" type="ORF">EB796_004495</name>
</gene>